<evidence type="ECO:0000313" key="4">
    <source>
        <dbReference type="Proteomes" id="UP000266183"/>
    </source>
</evidence>
<dbReference type="PROSITE" id="PS50043">
    <property type="entry name" value="HTH_LUXR_2"/>
    <property type="match status" value="1"/>
</dbReference>
<dbReference type="InterPro" id="IPR053159">
    <property type="entry name" value="Hybrid_Histidine_Kinase"/>
</dbReference>
<evidence type="ECO:0000313" key="3">
    <source>
        <dbReference type="EMBL" id="AYB31833.1"/>
    </source>
</evidence>
<gene>
    <name evidence="3" type="ORF">D4L85_15225</name>
</gene>
<dbReference type="Gene3D" id="3.40.50.300">
    <property type="entry name" value="P-loop containing nucleotide triphosphate hydrolases"/>
    <property type="match status" value="1"/>
</dbReference>
<dbReference type="Pfam" id="PF00196">
    <property type="entry name" value="GerE"/>
    <property type="match status" value="1"/>
</dbReference>
<dbReference type="InterPro" id="IPR019734">
    <property type="entry name" value="TPR_rpt"/>
</dbReference>
<dbReference type="SMART" id="SM00421">
    <property type="entry name" value="HTH_LUXR"/>
    <property type="match status" value="1"/>
</dbReference>
<dbReference type="SMART" id="SM00028">
    <property type="entry name" value="TPR"/>
    <property type="match status" value="3"/>
</dbReference>
<feature type="domain" description="HTH luxR-type" evidence="2">
    <location>
        <begin position="800"/>
        <end position="865"/>
    </location>
</feature>
<dbReference type="SUPFAM" id="SSF48452">
    <property type="entry name" value="TPR-like"/>
    <property type="match status" value="1"/>
</dbReference>
<proteinExistence type="predicted"/>
<dbReference type="InterPro" id="IPR041664">
    <property type="entry name" value="AAA_16"/>
</dbReference>
<accession>A0A385SJA6</accession>
<dbReference type="SUPFAM" id="SSF46894">
    <property type="entry name" value="C-terminal effector domain of the bipartite response regulators"/>
    <property type="match status" value="1"/>
</dbReference>
<dbReference type="PROSITE" id="PS00622">
    <property type="entry name" value="HTH_LUXR_1"/>
    <property type="match status" value="1"/>
</dbReference>
<reference evidence="4" key="1">
    <citation type="submission" date="2018-09" db="EMBL/GenBank/DDBJ databases">
        <title>Chryseolinea sp. KIS68-18 isolated from soil.</title>
        <authorList>
            <person name="Weon H.-Y."/>
            <person name="Kwon S.-W."/>
            <person name="Lee S.A."/>
        </authorList>
    </citation>
    <scope>NUCLEOTIDE SEQUENCE [LARGE SCALE GENOMIC DNA]</scope>
    <source>
        <strain evidence="4">KIS68-18</strain>
    </source>
</reference>
<dbReference type="Proteomes" id="UP000266183">
    <property type="component" value="Chromosome"/>
</dbReference>
<evidence type="ECO:0000256" key="1">
    <source>
        <dbReference type="PROSITE-ProRule" id="PRU00339"/>
    </source>
</evidence>
<keyword evidence="1" id="KW-0802">TPR repeat</keyword>
<dbReference type="InterPro" id="IPR011990">
    <property type="entry name" value="TPR-like_helical_dom_sf"/>
</dbReference>
<dbReference type="InterPro" id="IPR036388">
    <property type="entry name" value="WH-like_DNA-bd_sf"/>
</dbReference>
<dbReference type="CDD" id="cd06170">
    <property type="entry name" value="LuxR_C_like"/>
    <property type="match status" value="1"/>
</dbReference>
<dbReference type="PANTHER" id="PTHR43642">
    <property type="entry name" value="HYBRID SIGNAL TRANSDUCTION HISTIDINE KINASE G"/>
    <property type="match status" value="1"/>
</dbReference>
<dbReference type="InterPro" id="IPR027417">
    <property type="entry name" value="P-loop_NTPase"/>
</dbReference>
<dbReference type="GO" id="GO:0003677">
    <property type="term" value="F:DNA binding"/>
    <property type="evidence" value="ECO:0007669"/>
    <property type="project" value="InterPro"/>
</dbReference>
<dbReference type="GO" id="GO:0006355">
    <property type="term" value="P:regulation of DNA-templated transcription"/>
    <property type="evidence" value="ECO:0007669"/>
    <property type="project" value="InterPro"/>
</dbReference>
<dbReference type="SUPFAM" id="SSF52540">
    <property type="entry name" value="P-loop containing nucleoside triphosphate hydrolases"/>
    <property type="match status" value="1"/>
</dbReference>
<dbReference type="EMBL" id="CP032382">
    <property type="protein sequence ID" value="AYB31833.1"/>
    <property type="molecule type" value="Genomic_DNA"/>
</dbReference>
<sequence length="868" mass="97441">MELVERDAYLDVLAEHYQRLVNGVGHTVFLGGEAGVGKTSLVNRFLDGIAGKAKIYTGACDSLFTPRPLGPLYDIAGQLGKPLLELLRNEKDRALIFTSFLQALSIPEAPVVLVFEDIHWADEATIDFIKFLARRIARIPCLFLLTYRDEEANFYIPLKALFGELPAGLFTKLMVQRLSREAVDRMALEKGYASGKEVYALTSGNPFYVTEILASYSPGIPEKVKDAILTVFHTRDETTQALWEFLSILPSGIDYKKAEQIDSNFPAGLEHCMRSGIIVNKNDFLYFKHELYRIAIEESMTPYRRKSLHHRILQIMLDCPVEFNNLSEVVHHARLADDRATVARLAPQAAKEAAGLGAHLQASKLYLTAIEYTDPSDPALVELYERHAYECYLTNQIAPAIASQQTVLAMWRERKVKLREGDTLRFLSRLWWFSGHREQSIALAREAIEVLENGFPTRERALAYSNLAQLSMLADDPENTLLWGNKAIDLAQRMDDQEILSHALNNVGAVQVKFSHDATEGTAKLQESLAIALKNGLHEHAARAYTNLSYSYVLIRQYKKAAAIFDEGLKYCEERDLKSWSYYMESERVKILLDTGAWPEAEALALSLLSNALQPITTKIGAIVTLARLKTRRGAFEEARQFIDEGKRIAPQTSEAQRIVPVLTAAMEFSWITGEPLPLEELKAAEESLFFQKDTSWHYTALAYWMHKCGLSLNDKTKIEFVGPFRLEIEGDWKAAADEWEQAGCRYEHALALLAGDEKHQKQGILLLDEMGATATSEMLKLKLKGLGVRNIPRGPRESTRNNPAQLTGRQIEILTLLQGGAPNKEIADKLFISPKTVDHHISAILSKLEVSSRAKAVLEAQKLGILK</sequence>
<feature type="repeat" description="TPR" evidence="1">
    <location>
        <begin position="542"/>
        <end position="575"/>
    </location>
</feature>
<dbReference type="Gene3D" id="1.25.40.10">
    <property type="entry name" value="Tetratricopeptide repeat domain"/>
    <property type="match status" value="2"/>
</dbReference>
<evidence type="ECO:0000259" key="2">
    <source>
        <dbReference type="PROSITE" id="PS50043"/>
    </source>
</evidence>
<dbReference type="OrthoDB" id="9801841at2"/>
<protein>
    <recommendedName>
        <fullName evidence="2">HTH luxR-type domain-containing protein</fullName>
    </recommendedName>
</protein>
<dbReference type="Gene3D" id="1.10.10.10">
    <property type="entry name" value="Winged helix-like DNA-binding domain superfamily/Winged helix DNA-binding domain"/>
    <property type="match status" value="1"/>
</dbReference>
<keyword evidence="4" id="KW-1185">Reference proteome</keyword>
<dbReference type="RefSeq" id="WP_119755094.1">
    <property type="nucleotide sequence ID" value="NZ_CP032382.1"/>
</dbReference>
<organism evidence="3 4">
    <name type="scientific">Chryseolinea soli</name>
    <dbReference type="NCBI Taxonomy" id="2321403"/>
    <lineage>
        <taxon>Bacteria</taxon>
        <taxon>Pseudomonadati</taxon>
        <taxon>Bacteroidota</taxon>
        <taxon>Cytophagia</taxon>
        <taxon>Cytophagales</taxon>
        <taxon>Fulvivirgaceae</taxon>
        <taxon>Chryseolinea</taxon>
    </lineage>
</organism>
<dbReference type="InterPro" id="IPR000792">
    <property type="entry name" value="Tscrpt_reg_LuxR_C"/>
</dbReference>
<dbReference type="InterPro" id="IPR016032">
    <property type="entry name" value="Sig_transdc_resp-reg_C-effctor"/>
</dbReference>
<name>A0A385SJA6_9BACT</name>
<dbReference type="PRINTS" id="PR00038">
    <property type="entry name" value="HTHLUXR"/>
</dbReference>
<dbReference type="KEGG" id="chk:D4L85_15225"/>
<dbReference type="AlphaFoldDB" id="A0A385SJA6"/>
<dbReference type="PROSITE" id="PS50005">
    <property type="entry name" value="TPR"/>
    <property type="match status" value="1"/>
</dbReference>
<dbReference type="Pfam" id="PF13191">
    <property type="entry name" value="AAA_16"/>
    <property type="match status" value="1"/>
</dbReference>
<dbReference type="PANTHER" id="PTHR43642:SF1">
    <property type="entry name" value="HYBRID SIGNAL TRANSDUCTION HISTIDINE KINASE G"/>
    <property type="match status" value="1"/>
</dbReference>